<organism evidence="2 3">
    <name type="scientific">Formicincola oecophyllae</name>
    <dbReference type="NCBI Taxonomy" id="2558361"/>
    <lineage>
        <taxon>Bacteria</taxon>
        <taxon>Pseudomonadati</taxon>
        <taxon>Pseudomonadota</taxon>
        <taxon>Alphaproteobacteria</taxon>
        <taxon>Acetobacterales</taxon>
        <taxon>Acetobacteraceae</taxon>
        <taxon>Formicincola</taxon>
    </lineage>
</organism>
<evidence type="ECO:0000256" key="1">
    <source>
        <dbReference type="SAM" id="MobiDB-lite"/>
    </source>
</evidence>
<dbReference type="Proteomes" id="UP000318709">
    <property type="component" value="Chromosome"/>
</dbReference>
<dbReference type="AlphaFoldDB" id="A0A4Y6UBQ6"/>
<evidence type="ECO:0000313" key="3">
    <source>
        <dbReference type="Proteomes" id="UP000318709"/>
    </source>
</evidence>
<feature type="compositionally biased region" description="Low complexity" evidence="1">
    <location>
        <begin position="90"/>
        <end position="132"/>
    </location>
</feature>
<name>A0A4Y6UBQ6_9PROT</name>
<proteinExistence type="predicted"/>
<dbReference type="RefSeq" id="WP_141443613.1">
    <property type="nucleotide sequence ID" value="NZ_CP038231.1"/>
</dbReference>
<sequence>MDTQKIMDALSGFKGTAQQGASLLDSLAQNLRQMAGNGESTTAQWAGRLETLAQAVKNGEANMGSVTKALQGLGLAGAAAHLLHGDEKAPAQTSSTPASPEAPQASQEPAQASQGTEAPTPQPQEAAAHPTAVGSLGPALASLAEEYLGHLLKK</sequence>
<dbReference type="OrthoDB" id="5298690at2"/>
<evidence type="ECO:0000313" key="2">
    <source>
        <dbReference type="EMBL" id="QDH13906.1"/>
    </source>
</evidence>
<keyword evidence="3" id="KW-1185">Reference proteome</keyword>
<protein>
    <submittedName>
        <fullName evidence="2">Uncharacterized protein</fullName>
    </submittedName>
</protein>
<dbReference type="KEGG" id="swf:E3E12_06595"/>
<gene>
    <name evidence="2" type="ORF">E3E12_06595</name>
</gene>
<reference evidence="2 3" key="1">
    <citation type="submission" date="2019-03" db="EMBL/GenBank/DDBJ databases">
        <title>The complete genome sequence of Swingsia_sp. F3b2 LMG30590(T).</title>
        <authorList>
            <person name="Chua K.-O."/>
            <person name="Chan K.-G."/>
            <person name="See-Too W.-S."/>
        </authorList>
    </citation>
    <scope>NUCLEOTIDE SEQUENCE [LARGE SCALE GENOMIC DNA]</scope>
    <source>
        <strain evidence="2 3">F3b2</strain>
    </source>
</reference>
<accession>A0A4Y6UBQ6</accession>
<feature type="region of interest" description="Disordered" evidence="1">
    <location>
        <begin position="81"/>
        <end position="133"/>
    </location>
</feature>
<dbReference type="EMBL" id="CP038231">
    <property type="protein sequence ID" value="QDH13906.1"/>
    <property type="molecule type" value="Genomic_DNA"/>
</dbReference>